<evidence type="ECO:0000259" key="3">
    <source>
        <dbReference type="Pfam" id="PF18962"/>
    </source>
</evidence>
<keyword evidence="1 2" id="KW-0732">Signal</keyword>
<dbReference type="InterPro" id="IPR026444">
    <property type="entry name" value="Secre_tail"/>
</dbReference>
<dbReference type="RefSeq" id="WP_194182495.1">
    <property type="nucleotide sequence ID" value="NZ_JADGIK010000003.1"/>
</dbReference>
<dbReference type="NCBIfam" id="TIGR04183">
    <property type="entry name" value="Por_Secre_tail"/>
    <property type="match status" value="1"/>
</dbReference>
<dbReference type="Gene3D" id="2.160.20.10">
    <property type="entry name" value="Single-stranded right-handed beta-helix, Pectin lyase-like"/>
    <property type="match status" value="1"/>
</dbReference>
<name>A0A8J7FWP0_9FLAO</name>
<accession>A0A8J7FWP0</accession>
<dbReference type="InterPro" id="IPR006626">
    <property type="entry name" value="PbH1"/>
</dbReference>
<evidence type="ECO:0000256" key="1">
    <source>
        <dbReference type="ARBA" id="ARBA00022729"/>
    </source>
</evidence>
<feature type="signal peptide" evidence="2">
    <location>
        <begin position="1"/>
        <end position="23"/>
    </location>
</feature>
<comment type="caution">
    <text evidence="4">The sequence shown here is derived from an EMBL/GenBank/DDBJ whole genome shotgun (WGS) entry which is preliminary data.</text>
</comment>
<feature type="domain" description="Secretion system C-terminal sorting" evidence="3">
    <location>
        <begin position="416"/>
        <end position="474"/>
    </location>
</feature>
<dbReference type="Proteomes" id="UP000608754">
    <property type="component" value="Unassembled WGS sequence"/>
</dbReference>
<protein>
    <submittedName>
        <fullName evidence="4">T9SS type A sorting domain-containing protein</fullName>
    </submittedName>
</protein>
<dbReference type="EMBL" id="JADGIK010000003">
    <property type="protein sequence ID" value="MBF0596943.1"/>
    <property type="molecule type" value="Genomic_DNA"/>
</dbReference>
<evidence type="ECO:0000256" key="2">
    <source>
        <dbReference type="SAM" id="SignalP"/>
    </source>
</evidence>
<dbReference type="AlphaFoldDB" id="A0A8J7FWP0"/>
<sequence length="480" mass="51906">MKKLFTLSLSFVGVLLFGQFSTSGTGQTYTIAQLDDLTDAISFDASSNQYLLSQDLKISATDTFISSTGYTLAIADNVLITIEGNIRIDSPETVHFTSVNPGNVYFQGLRLNDGSSAYFNNFKMTYGGGIRALSGDFFMNDSEVSYQNSGTSTGGAINFSEGNPTIQNSVFRFNATPAVASGANQSVALNYLNNYLEANNQDDSNRPQINMGPSGSANPTVIKNNLIKGDRTKTRVGGISVSSLLGVSNHVLIENNTIIDNRYGITISGGNSYGNIIGNTIRNNNTETIPDNGGSGINIYLASNPADYVINIFDNIIDGNLWGITNIGNGAFINLGTADRLGNNVFENNINGGINYAFYNNSAINISAQGNCWDPILSPENVIVHQIDNPNLGLVDYSNAQCNLGVNDVENKKITLYPNPNKGEFFIDTETKDQYQIYDLTGKLLMSGELNKGKNTLKTYLRNGVYVLKTLTSTVKVVIY</sequence>
<feature type="chain" id="PRO_5035235579" evidence="2">
    <location>
        <begin position="24"/>
        <end position="480"/>
    </location>
</feature>
<dbReference type="Pfam" id="PF18962">
    <property type="entry name" value="Por_Secre_tail"/>
    <property type="match status" value="1"/>
</dbReference>
<gene>
    <name evidence="4" type="ORF">IM532_05690</name>
</gene>
<proteinExistence type="predicted"/>
<dbReference type="InterPro" id="IPR011050">
    <property type="entry name" value="Pectin_lyase_fold/virulence"/>
</dbReference>
<reference evidence="4" key="1">
    <citation type="submission" date="2020-10" db="EMBL/GenBank/DDBJ databases">
        <authorList>
            <person name="Lu T."/>
            <person name="Wang Q."/>
            <person name="Han X."/>
        </authorList>
    </citation>
    <scope>NUCLEOTIDE SEQUENCE</scope>
    <source>
        <strain evidence="4">WQ 117</strain>
    </source>
</reference>
<keyword evidence="5" id="KW-1185">Reference proteome</keyword>
<evidence type="ECO:0000313" key="5">
    <source>
        <dbReference type="Proteomes" id="UP000608754"/>
    </source>
</evidence>
<evidence type="ECO:0000313" key="4">
    <source>
        <dbReference type="EMBL" id="MBF0596943.1"/>
    </source>
</evidence>
<dbReference type="SUPFAM" id="SSF51126">
    <property type="entry name" value="Pectin lyase-like"/>
    <property type="match status" value="1"/>
</dbReference>
<dbReference type="SMART" id="SM00710">
    <property type="entry name" value="PbH1"/>
    <property type="match status" value="5"/>
</dbReference>
<organism evidence="4 5">
    <name type="scientific">Faecalibacter rhinopitheci</name>
    <dbReference type="NCBI Taxonomy" id="2779678"/>
    <lineage>
        <taxon>Bacteria</taxon>
        <taxon>Pseudomonadati</taxon>
        <taxon>Bacteroidota</taxon>
        <taxon>Flavobacteriia</taxon>
        <taxon>Flavobacteriales</taxon>
        <taxon>Weeksellaceae</taxon>
        <taxon>Faecalibacter</taxon>
    </lineage>
</organism>
<dbReference type="InterPro" id="IPR012334">
    <property type="entry name" value="Pectin_lyas_fold"/>
</dbReference>